<proteinExistence type="predicted"/>
<keyword evidence="2" id="KW-1185">Reference proteome</keyword>
<reference evidence="1" key="1">
    <citation type="journal article" date="2014" name="Int. J. Syst. Evol. Microbiol.">
        <title>Complete genome sequence of Corynebacterium casei LMG S-19264T (=DSM 44701T), isolated from a smear-ripened cheese.</title>
        <authorList>
            <consortium name="US DOE Joint Genome Institute (JGI-PGF)"/>
            <person name="Walter F."/>
            <person name="Albersmeier A."/>
            <person name="Kalinowski J."/>
            <person name="Ruckert C."/>
        </authorList>
    </citation>
    <scope>NUCLEOTIDE SEQUENCE</scope>
    <source>
        <strain evidence="1">VKM Ac-1321</strain>
    </source>
</reference>
<dbReference type="AlphaFoldDB" id="A0A9W6KJR9"/>
<reference evidence="1" key="2">
    <citation type="submission" date="2023-01" db="EMBL/GenBank/DDBJ databases">
        <authorList>
            <person name="Sun Q."/>
            <person name="Evtushenko L."/>
        </authorList>
    </citation>
    <scope>NUCLEOTIDE SEQUENCE</scope>
    <source>
        <strain evidence="1">VKM Ac-1321</strain>
    </source>
</reference>
<name>A0A9W6KJR9_9ACTN</name>
<sequence length="114" mass="13097">MRLGVGKLVSLDQSEPTDVVDRLLWRDATQILTRHSESDGEGQCLWCGREWPCAPRRLAQNAAEASRRPWNEAWTARHDLYSLRTMPDWRIDLGRPSEKRGGWHRAGGNRGTFL</sequence>
<comment type="caution">
    <text evidence="1">The sequence shown here is derived from an EMBL/GenBank/DDBJ whole genome shotgun (WGS) entry which is preliminary data.</text>
</comment>
<accession>A0A9W6KJR9</accession>
<gene>
    <name evidence="1" type="ORF">GCM10017581_050910</name>
</gene>
<evidence type="ECO:0000313" key="1">
    <source>
        <dbReference type="EMBL" id="GLL03346.1"/>
    </source>
</evidence>
<dbReference type="Proteomes" id="UP001143480">
    <property type="component" value="Unassembled WGS sequence"/>
</dbReference>
<evidence type="ECO:0000313" key="2">
    <source>
        <dbReference type="Proteomes" id="UP001143480"/>
    </source>
</evidence>
<dbReference type="EMBL" id="BSFP01000033">
    <property type="protein sequence ID" value="GLL03346.1"/>
    <property type="molecule type" value="Genomic_DNA"/>
</dbReference>
<protein>
    <submittedName>
        <fullName evidence="1">Uncharacterized protein</fullName>
    </submittedName>
</protein>
<organism evidence="1 2">
    <name type="scientific">Dactylosporangium matsuzakiense</name>
    <dbReference type="NCBI Taxonomy" id="53360"/>
    <lineage>
        <taxon>Bacteria</taxon>
        <taxon>Bacillati</taxon>
        <taxon>Actinomycetota</taxon>
        <taxon>Actinomycetes</taxon>
        <taxon>Micromonosporales</taxon>
        <taxon>Micromonosporaceae</taxon>
        <taxon>Dactylosporangium</taxon>
    </lineage>
</organism>